<organism evidence="9 10">
    <name type="scientific">Klebsormidium nitens</name>
    <name type="common">Green alga</name>
    <name type="synonym">Ulothrix nitens</name>
    <dbReference type="NCBI Taxonomy" id="105231"/>
    <lineage>
        <taxon>Eukaryota</taxon>
        <taxon>Viridiplantae</taxon>
        <taxon>Streptophyta</taxon>
        <taxon>Klebsormidiophyceae</taxon>
        <taxon>Klebsormidiales</taxon>
        <taxon>Klebsormidiaceae</taxon>
        <taxon>Klebsormidium</taxon>
    </lineage>
</organism>
<keyword evidence="6" id="KW-0508">mRNA splicing</keyword>
<dbReference type="Gene3D" id="1.10.10.790">
    <property type="entry name" value="Surp module"/>
    <property type="match status" value="2"/>
</dbReference>
<accession>A0A0U9HIB0</accession>
<feature type="compositionally biased region" description="Basic and acidic residues" evidence="7">
    <location>
        <begin position="332"/>
        <end position="341"/>
    </location>
</feature>
<dbReference type="GO" id="GO:0003723">
    <property type="term" value="F:RNA binding"/>
    <property type="evidence" value="ECO:0007669"/>
    <property type="project" value="UniProtKB-KW"/>
</dbReference>
<evidence type="ECO:0000259" key="8">
    <source>
        <dbReference type="PROSITE" id="PS50128"/>
    </source>
</evidence>
<dbReference type="SMART" id="SM01141">
    <property type="entry name" value="DRY_EERY"/>
    <property type="match status" value="1"/>
</dbReference>
<dbReference type="AlphaFoldDB" id="A0A0U9HIB0"/>
<keyword evidence="5" id="KW-0804">Transcription</keyword>
<dbReference type="Pfam" id="PF01805">
    <property type="entry name" value="Surp"/>
    <property type="match status" value="2"/>
</dbReference>
<feature type="region of interest" description="Disordered" evidence="7">
    <location>
        <begin position="736"/>
        <end position="758"/>
    </location>
</feature>
<proteinExistence type="predicted"/>
<name>A0A0U9HIB0_KLENI</name>
<dbReference type="STRING" id="105231.A0A0U9HIB0"/>
<sequence length="1279" mass="136472">MAGHVDLFVDERRKRRRQKGQKGRSSNQLNQESNLLEAIGYSCTLFSDEVLAAYLDSEESLLPWIGDPELRIDRYDARHLLTDVSSLRKGQAEVRHFGKEDEDEEALDRERYFDLENAPGTAEYLEELEEEDRKRQKVDGAAYKSVGFSYGETPEPARDEAASAAAPEPLSTEADATESFQPSYPVPTELLERMPASQKHHQVMLHTAKFVRTHGGQTEIILRVKQGSNPTFSFLMPEDPLHPFFHFMVENYERLAQAMQSKPQGETSETKERDAVSLVAAAYGEDDKDESEGEEGAQPSEEGEGGPKPSEEVEEAVQTSGEGWGAIQPSGEGREHEREDGNGTEGGDEATKGQGLFEDGQERGSLEERSVRTQDCDASAGDGLKEGPSEGGTPVQSSCGARETTSHSSEALENTDVQVETPDRPAEQVLSEAGEKGKAAAGPSAPAVRFAIAKNPPLAAVRKIKSEAPVSGVEKGSEASSGAGRKGSELLDDSVVDQPSKEEGKPSLASGVKEPQAAGVNEPLAAGVNGLPPSGVTEPLPAAVNEPLAVGVNEPPLQTKRVIEKMVEFIARNGRQFEEVVRKKDEGEGRFPFLAPGDSYHGYYASLLDEVLRKKGLETVEPTVEQQPGAGASLPDSAAETLPPLATAEPPNHNRGASSKSEIDPSESTQGGSGEHKQTELLFFGETKEEDVYAQSGRPAGLGADAVRAAVLAATRTASFGSHTELKGLENRVRKRGASPIASDGQETKGAKRSKPAGLGIDAVRAAVLQATRTPSPSVSANRVANGPPEVKPSGLGIDAVRAAVMKATWGKAFEDQDGLQERAETAVGAEVSPMPPLGAKEGGLSPGRLDASTSGGLALVGQRRASLTGSLNHETLSEKAAVEAARTAAAAAAGEADSSDARLTAAEKKRAERLKRAKMFAAMLGGRVGAESSSLGGSGAGERLGLSGSGVIGAIARDGSADVSRDVGPGGAAEEAAEAEAAGETGEAAKQKEVGLRGSEKGSLESPREEGEVVGEGELRKRVAGEDRGEGEQTERRQKRDCRHRGDDYTGSWKEEDGEERRRRRKERRERKARGEAGRNGSVGGEELEVGGSGKDVEGEERRRRKRHRDREGRREREETPEEGEIRGEEPRDGGTDRYRSRRGEEERGGLSRERIDEQDRALSGSERPREAGKAGRDAGERRGEKERDTWGTGTGSAEVSQADVVAGKRAPGNRPDKLGLRGRGEEAATGLIVNREVEGRLDETESVLQREAKSGADSHIDVPESVRAKVRAMLGLS</sequence>
<dbReference type="OMA" id="SDGAYHE"/>
<dbReference type="OrthoDB" id="5836667at2759"/>
<dbReference type="EMBL" id="DF236998">
    <property type="protein sequence ID" value="GAQ80230.1"/>
    <property type="molecule type" value="Genomic_DNA"/>
</dbReference>
<feature type="compositionally biased region" description="Polar residues" evidence="7">
    <location>
        <begin position="406"/>
        <end position="418"/>
    </location>
</feature>
<feature type="compositionally biased region" description="Basic residues" evidence="7">
    <location>
        <begin position="13"/>
        <end position="22"/>
    </location>
</feature>
<evidence type="ECO:0000256" key="3">
    <source>
        <dbReference type="ARBA" id="ARBA00022884"/>
    </source>
</evidence>
<keyword evidence="3" id="KW-0694">RNA-binding</keyword>
<feature type="region of interest" description="Disordered" evidence="7">
    <location>
        <begin position="283"/>
        <end position="445"/>
    </location>
</feature>
<dbReference type="InterPro" id="IPR000061">
    <property type="entry name" value="Surp"/>
</dbReference>
<evidence type="ECO:0000256" key="6">
    <source>
        <dbReference type="ARBA" id="ARBA00023187"/>
    </source>
</evidence>
<feature type="compositionally biased region" description="Low complexity" evidence="7">
    <location>
        <begin position="162"/>
        <end position="174"/>
    </location>
</feature>
<dbReference type="GO" id="GO:0000395">
    <property type="term" value="P:mRNA 5'-splice site recognition"/>
    <property type="evidence" value="ECO:0000318"/>
    <property type="project" value="GO_Central"/>
</dbReference>
<evidence type="ECO:0000313" key="9">
    <source>
        <dbReference type="EMBL" id="GAQ80230.1"/>
    </source>
</evidence>
<feature type="region of interest" description="Disordered" evidence="7">
    <location>
        <begin position="772"/>
        <end position="795"/>
    </location>
</feature>
<dbReference type="SMART" id="SM00648">
    <property type="entry name" value="SWAP"/>
    <property type="match status" value="2"/>
</dbReference>
<feature type="compositionally biased region" description="Polar residues" evidence="7">
    <location>
        <begin position="772"/>
        <end position="783"/>
    </location>
</feature>
<dbReference type="InterPro" id="IPR040397">
    <property type="entry name" value="SWAP"/>
</dbReference>
<gene>
    <name evidence="9" type="ORF">KFL_000490200</name>
</gene>
<evidence type="ECO:0000313" key="10">
    <source>
        <dbReference type="Proteomes" id="UP000054558"/>
    </source>
</evidence>
<keyword evidence="4" id="KW-0805">Transcription regulation</keyword>
<evidence type="ECO:0000256" key="2">
    <source>
        <dbReference type="ARBA" id="ARBA00022737"/>
    </source>
</evidence>
<evidence type="ECO:0000256" key="5">
    <source>
        <dbReference type="ARBA" id="ARBA00023163"/>
    </source>
</evidence>
<feature type="compositionally biased region" description="Polar residues" evidence="7">
    <location>
        <begin position="655"/>
        <end position="670"/>
    </location>
</feature>
<dbReference type="InterPro" id="IPR035967">
    <property type="entry name" value="SWAP/Surp_sf"/>
</dbReference>
<dbReference type="PROSITE" id="PS50128">
    <property type="entry name" value="SURP"/>
    <property type="match status" value="2"/>
</dbReference>
<reference evidence="9 10" key="1">
    <citation type="journal article" date="2014" name="Nat. Commun.">
        <title>Klebsormidium flaccidum genome reveals primary factors for plant terrestrial adaptation.</title>
        <authorList>
            <person name="Hori K."/>
            <person name="Maruyama F."/>
            <person name="Fujisawa T."/>
            <person name="Togashi T."/>
            <person name="Yamamoto N."/>
            <person name="Seo M."/>
            <person name="Sato S."/>
            <person name="Yamada T."/>
            <person name="Mori H."/>
            <person name="Tajima N."/>
            <person name="Moriyama T."/>
            <person name="Ikeuchi M."/>
            <person name="Watanabe M."/>
            <person name="Wada H."/>
            <person name="Kobayashi K."/>
            <person name="Saito M."/>
            <person name="Masuda T."/>
            <person name="Sasaki-Sekimoto Y."/>
            <person name="Mashiguchi K."/>
            <person name="Awai K."/>
            <person name="Shimojima M."/>
            <person name="Masuda S."/>
            <person name="Iwai M."/>
            <person name="Nobusawa T."/>
            <person name="Narise T."/>
            <person name="Kondo S."/>
            <person name="Saito H."/>
            <person name="Sato R."/>
            <person name="Murakawa M."/>
            <person name="Ihara Y."/>
            <person name="Oshima-Yamada Y."/>
            <person name="Ohtaka K."/>
            <person name="Satoh M."/>
            <person name="Sonobe K."/>
            <person name="Ishii M."/>
            <person name="Ohtani R."/>
            <person name="Kanamori-Sato M."/>
            <person name="Honoki R."/>
            <person name="Miyazaki D."/>
            <person name="Mochizuki H."/>
            <person name="Umetsu J."/>
            <person name="Higashi K."/>
            <person name="Shibata D."/>
            <person name="Kamiya Y."/>
            <person name="Sato N."/>
            <person name="Nakamura Y."/>
            <person name="Tabata S."/>
            <person name="Ida S."/>
            <person name="Kurokawa K."/>
            <person name="Ohta H."/>
        </authorList>
    </citation>
    <scope>NUCLEOTIDE SEQUENCE [LARGE SCALE GENOMIC DNA]</scope>
    <source>
        <strain evidence="9 10">NIES-2285</strain>
    </source>
</reference>
<feature type="region of interest" description="Disordered" evidence="7">
    <location>
        <begin position="1"/>
        <end position="29"/>
    </location>
</feature>
<dbReference type="InterPro" id="IPR019147">
    <property type="entry name" value="SWAP_N_domain"/>
</dbReference>
<feature type="region of interest" description="Disordered" evidence="7">
    <location>
        <begin position="619"/>
        <end position="695"/>
    </location>
</feature>
<feature type="domain" description="SURP motif" evidence="8">
    <location>
        <begin position="562"/>
        <end position="604"/>
    </location>
</feature>
<feature type="region of interest" description="Disordered" evidence="7">
    <location>
        <begin position="959"/>
        <end position="1204"/>
    </location>
</feature>
<feature type="region of interest" description="Disordered" evidence="7">
    <location>
        <begin position="148"/>
        <end position="183"/>
    </location>
</feature>
<evidence type="ECO:0000256" key="1">
    <source>
        <dbReference type="ARBA" id="ARBA00022664"/>
    </source>
</evidence>
<dbReference type="PANTHER" id="PTHR13161:SF15">
    <property type="entry name" value="SPLICING FACTOR, SUPPRESSOR OF WHITE-APRICOT HOMOLOG"/>
    <property type="match status" value="1"/>
</dbReference>
<feature type="compositionally biased region" description="Basic and acidic residues" evidence="7">
    <location>
        <begin position="988"/>
        <end position="1062"/>
    </location>
</feature>
<feature type="compositionally biased region" description="Basic and acidic residues" evidence="7">
    <location>
        <begin position="1111"/>
        <end position="1191"/>
    </location>
</feature>
<dbReference type="Pfam" id="PF09750">
    <property type="entry name" value="DRY_EERY"/>
    <property type="match status" value="1"/>
</dbReference>
<dbReference type="PANTHER" id="PTHR13161">
    <property type="entry name" value="SPLICING FACTOR SUPPRESSOR OF WHITE APRICOT"/>
    <property type="match status" value="1"/>
</dbReference>
<keyword evidence="2" id="KW-0677">Repeat</keyword>
<feature type="region of interest" description="Disordered" evidence="7">
    <location>
        <begin position="464"/>
        <end position="541"/>
    </location>
</feature>
<feature type="domain" description="SURP motif" evidence="8">
    <location>
        <begin position="203"/>
        <end position="245"/>
    </location>
</feature>
<feature type="compositionally biased region" description="Basic residues" evidence="7">
    <location>
        <begin position="1063"/>
        <end position="1073"/>
    </location>
</feature>
<feature type="compositionally biased region" description="Acidic residues" evidence="7">
    <location>
        <begin position="284"/>
        <end position="295"/>
    </location>
</feature>
<dbReference type="Proteomes" id="UP000054558">
    <property type="component" value="Unassembled WGS sequence"/>
</dbReference>
<feature type="compositionally biased region" description="Basic and acidic residues" evidence="7">
    <location>
        <begin position="360"/>
        <end position="375"/>
    </location>
</feature>
<dbReference type="SUPFAM" id="SSF109905">
    <property type="entry name" value="Surp module (SWAP domain)"/>
    <property type="match status" value="2"/>
</dbReference>
<keyword evidence="1" id="KW-0507">mRNA processing</keyword>
<evidence type="ECO:0000256" key="7">
    <source>
        <dbReference type="SAM" id="MobiDB-lite"/>
    </source>
</evidence>
<evidence type="ECO:0000256" key="4">
    <source>
        <dbReference type="ARBA" id="ARBA00023015"/>
    </source>
</evidence>
<keyword evidence="10" id="KW-1185">Reference proteome</keyword>
<protein>
    <recommendedName>
        <fullName evidence="8">SURP motif domain-containing protein</fullName>
    </recommendedName>
</protein>